<feature type="compositionally biased region" description="Basic and acidic residues" evidence="1">
    <location>
        <begin position="144"/>
        <end position="158"/>
    </location>
</feature>
<feature type="compositionally biased region" description="Pro residues" evidence="1">
    <location>
        <begin position="325"/>
        <end position="337"/>
    </location>
</feature>
<dbReference type="GO" id="GO:0003676">
    <property type="term" value="F:nucleic acid binding"/>
    <property type="evidence" value="ECO:0007669"/>
    <property type="project" value="InterPro"/>
</dbReference>
<feature type="compositionally biased region" description="Low complexity" evidence="1">
    <location>
        <begin position="313"/>
        <end position="324"/>
    </location>
</feature>
<dbReference type="PROSITE" id="PS50879">
    <property type="entry name" value="RNASE_H_1"/>
    <property type="match status" value="1"/>
</dbReference>
<protein>
    <recommendedName>
        <fullName evidence="2">RNase H type-1 domain-containing protein</fullName>
    </recommendedName>
</protein>
<gene>
    <name evidence="3" type="ORF">QBC37DRAFT_370683</name>
</gene>
<proteinExistence type="predicted"/>
<evidence type="ECO:0000313" key="4">
    <source>
        <dbReference type="Proteomes" id="UP001301769"/>
    </source>
</evidence>
<sequence>MPDTAKPSAVDPDLELPPVVSAAPLFVANTPRPVNDDAPMAVAEAVAVAVAAVEAEAEAEAVATPAALAETTGPGAKDFDLPANGIADYCVPCPNDVKLEASAKSGGDEPAARPAVQHAETPVSPRQYREAGSATVVDKLSSLNDEKPQEGPESKGKEEEDDGELEEGEILEEEEQVKKPSGKEDNKTPRPSRHQGNGAFVHEYAGGREVRDHVRNARDLIRQAPRDSGYNDRPFCSSSGFRPLERENGAFPHEYAGGRQVRGHVRNVGDLVQPVLPPHPARPPRPAPRPRPEAPPLHRGPPPRREPPPLRPAVPLHRGASPLYPALPPNLALPPRPEASSLRPASYYSGYNDTPSRSSSHFRPSEKELENEASFVSKAGTPENIDGRKLFAGIVPKIYYNLKASCKFPVWGDFHHPEHKDISISKAHELACSKIDATLNIWADGSARADEDDHHAVPKKWGYAIVFRNPDSSGGGYQESDWAVCRWKEDVWSSNDSELLALCEAINMVKALRTTHPHWMKPKNLFVTISSDSKKILKYLHEGQNLHDLNVRNALLQPGIEKFLRLVEEVKKMGCHITLRWIPGHHHTVLPHELADQNAGVASMGNQPMQSFVPGLGTRGNYEPIGPDLAEQMMAIAKRHPHLDESGANYTFALPTRADVQERQVSMNYRPGKRENPHHKRKRTDYAEKDQYGGGNVTPKDTEPTRTIRSLMCHKTFHCL</sequence>
<reference evidence="3" key="1">
    <citation type="journal article" date="2023" name="Mol. Phylogenet. Evol.">
        <title>Genome-scale phylogeny and comparative genomics of the fungal order Sordariales.</title>
        <authorList>
            <person name="Hensen N."/>
            <person name="Bonometti L."/>
            <person name="Westerberg I."/>
            <person name="Brannstrom I.O."/>
            <person name="Guillou S."/>
            <person name="Cros-Aarteil S."/>
            <person name="Calhoun S."/>
            <person name="Haridas S."/>
            <person name="Kuo A."/>
            <person name="Mondo S."/>
            <person name="Pangilinan J."/>
            <person name="Riley R."/>
            <person name="LaButti K."/>
            <person name="Andreopoulos B."/>
            <person name="Lipzen A."/>
            <person name="Chen C."/>
            <person name="Yan M."/>
            <person name="Daum C."/>
            <person name="Ng V."/>
            <person name="Clum A."/>
            <person name="Steindorff A."/>
            <person name="Ohm R.A."/>
            <person name="Martin F."/>
            <person name="Silar P."/>
            <person name="Natvig D.O."/>
            <person name="Lalanne C."/>
            <person name="Gautier V."/>
            <person name="Ament-Velasquez S.L."/>
            <person name="Kruys A."/>
            <person name="Hutchinson M.I."/>
            <person name="Powell A.J."/>
            <person name="Barry K."/>
            <person name="Miller A.N."/>
            <person name="Grigoriev I.V."/>
            <person name="Debuchy R."/>
            <person name="Gladieux P."/>
            <person name="Hiltunen Thoren M."/>
            <person name="Johannesson H."/>
        </authorList>
    </citation>
    <scope>NUCLEOTIDE SEQUENCE</scope>
    <source>
        <strain evidence="3">PSN293</strain>
    </source>
</reference>
<organism evidence="3 4">
    <name type="scientific">Rhypophila decipiens</name>
    <dbReference type="NCBI Taxonomy" id="261697"/>
    <lineage>
        <taxon>Eukaryota</taxon>
        <taxon>Fungi</taxon>
        <taxon>Dikarya</taxon>
        <taxon>Ascomycota</taxon>
        <taxon>Pezizomycotina</taxon>
        <taxon>Sordariomycetes</taxon>
        <taxon>Sordariomycetidae</taxon>
        <taxon>Sordariales</taxon>
        <taxon>Naviculisporaceae</taxon>
        <taxon>Rhypophila</taxon>
    </lineage>
</organism>
<feature type="region of interest" description="Disordered" evidence="1">
    <location>
        <begin position="101"/>
        <end position="371"/>
    </location>
</feature>
<keyword evidence="4" id="KW-1185">Reference proteome</keyword>
<dbReference type="InterPro" id="IPR002156">
    <property type="entry name" value="RNaseH_domain"/>
</dbReference>
<feature type="domain" description="RNase H type-1" evidence="2">
    <location>
        <begin position="435"/>
        <end position="604"/>
    </location>
</feature>
<feature type="compositionally biased region" description="Polar residues" evidence="1">
    <location>
        <begin position="349"/>
        <end position="362"/>
    </location>
</feature>
<feature type="compositionally biased region" description="Pro residues" evidence="1">
    <location>
        <begin position="275"/>
        <end position="300"/>
    </location>
</feature>
<dbReference type="Gene3D" id="3.30.420.10">
    <property type="entry name" value="Ribonuclease H-like superfamily/Ribonuclease H"/>
    <property type="match status" value="1"/>
</dbReference>
<dbReference type="EMBL" id="MU858065">
    <property type="protein sequence ID" value="KAK4216796.1"/>
    <property type="molecule type" value="Genomic_DNA"/>
</dbReference>
<dbReference type="GO" id="GO:0004523">
    <property type="term" value="F:RNA-DNA hybrid ribonuclease activity"/>
    <property type="evidence" value="ECO:0007669"/>
    <property type="project" value="InterPro"/>
</dbReference>
<evidence type="ECO:0000259" key="2">
    <source>
        <dbReference type="PROSITE" id="PS50879"/>
    </source>
</evidence>
<feature type="compositionally biased region" description="Basic and acidic residues" evidence="1">
    <location>
        <begin position="176"/>
        <end position="188"/>
    </location>
</feature>
<feature type="compositionally biased region" description="Acidic residues" evidence="1">
    <location>
        <begin position="159"/>
        <end position="175"/>
    </location>
</feature>
<evidence type="ECO:0000313" key="3">
    <source>
        <dbReference type="EMBL" id="KAK4216796.1"/>
    </source>
</evidence>
<comment type="caution">
    <text evidence="3">The sequence shown here is derived from an EMBL/GenBank/DDBJ whole genome shotgun (WGS) entry which is preliminary data.</text>
</comment>
<dbReference type="InterPro" id="IPR036397">
    <property type="entry name" value="RNaseH_sf"/>
</dbReference>
<dbReference type="InterPro" id="IPR012337">
    <property type="entry name" value="RNaseH-like_sf"/>
</dbReference>
<feature type="region of interest" description="Disordered" evidence="1">
    <location>
        <begin position="667"/>
        <end position="703"/>
    </location>
</feature>
<dbReference type="AlphaFoldDB" id="A0AAN6YEX6"/>
<evidence type="ECO:0000256" key="1">
    <source>
        <dbReference type="SAM" id="MobiDB-lite"/>
    </source>
</evidence>
<name>A0AAN6YEX6_9PEZI</name>
<feature type="compositionally biased region" description="Basic and acidic residues" evidence="1">
    <location>
        <begin position="205"/>
        <end position="225"/>
    </location>
</feature>
<reference evidence="3" key="2">
    <citation type="submission" date="2023-05" db="EMBL/GenBank/DDBJ databases">
        <authorList>
            <consortium name="Lawrence Berkeley National Laboratory"/>
            <person name="Steindorff A."/>
            <person name="Hensen N."/>
            <person name="Bonometti L."/>
            <person name="Westerberg I."/>
            <person name="Brannstrom I.O."/>
            <person name="Guillou S."/>
            <person name="Cros-Aarteil S."/>
            <person name="Calhoun S."/>
            <person name="Haridas S."/>
            <person name="Kuo A."/>
            <person name="Mondo S."/>
            <person name="Pangilinan J."/>
            <person name="Riley R."/>
            <person name="Labutti K."/>
            <person name="Andreopoulos B."/>
            <person name="Lipzen A."/>
            <person name="Chen C."/>
            <person name="Yanf M."/>
            <person name="Daum C."/>
            <person name="Ng V."/>
            <person name="Clum A."/>
            <person name="Ohm R."/>
            <person name="Martin F."/>
            <person name="Silar P."/>
            <person name="Natvig D."/>
            <person name="Lalanne C."/>
            <person name="Gautier V."/>
            <person name="Ament-Velasquez S.L."/>
            <person name="Kruys A."/>
            <person name="Hutchinson M.I."/>
            <person name="Powell A.J."/>
            <person name="Barry K."/>
            <person name="Miller A.N."/>
            <person name="Grigoriev I.V."/>
            <person name="Debuchy R."/>
            <person name="Gladieux P."/>
            <person name="Thoren M.H."/>
            <person name="Johannesson H."/>
        </authorList>
    </citation>
    <scope>NUCLEOTIDE SEQUENCE</scope>
    <source>
        <strain evidence="3">PSN293</strain>
    </source>
</reference>
<dbReference type="Proteomes" id="UP001301769">
    <property type="component" value="Unassembled WGS sequence"/>
</dbReference>
<dbReference type="SUPFAM" id="SSF53098">
    <property type="entry name" value="Ribonuclease H-like"/>
    <property type="match status" value="1"/>
</dbReference>
<accession>A0AAN6YEX6</accession>
<feature type="compositionally biased region" description="Basic and acidic residues" evidence="1">
    <location>
        <begin position="101"/>
        <end position="111"/>
    </location>
</feature>